<name>X1IRF6_9ZZZZ</name>
<dbReference type="PRINTS" id="PR00113">
    <property type="entry name" value="ALKPHPHTASE"/>
</dbReference>
<organism evidence="2">
    <name type="scientific">marine sediment metagenome</name>
    <dbReference type="NCBI Taxonomy" id="412755"/>
    <lineage>
        <taxon>unclassified sequences</taxon>
        <taxon>metagenomes</taxon>
        <taxon>ecological metagenomes</taxon>
    </lineage>
</organism>
<dbReference type="Gene3D" id="3.40.720.10">
    <property type="entry name" value="Alkaline Phosphatase, subunit A"/>
    <property type="match status" value="1"/>
</dbReference>
<comment type="caution">
    <text evidence="2">The sequence shown here is derived from an EMBL/GenBank/DDBJ whole genome shotgun (WGS) entry which is preliminary data.</text>
</comment>
<feature type="non-terminal residue" evidence="2">
    <location>
        <position position="135"/>
    </location>
</feature>
<sequence>MLIQILLRILGGINFFKNNYDSESCNKYITDYAAVGTALSSRVKTYNGAIDWGQPRYDSLLRLLWRKLRKNGLATGLISTSAITHATTVSFIAHQKNRNIYEEIAGDFLKIDIDVFIGEVINILQNEKMAGILLT</sequence>
<dbReference type="SUPFAM" id="SSF53649">
    <property type="entry name" value="Alkaline phosphatase-like"/>
    <property type="match status" value="1"/>
</dbReference>
<reference evidence="2" key="1">
    <citation type="journal article" date="2014" name="Front. Microbiol.">
        <title>High frequency of phylogenetically diverse reductive dehalogenase-homologous genes in deep subseafloor sedimentary metagenomes.</title>
        <authorList>
            <person name="Kawai M."/>
            <person name="Futagami T."/>
            <person name="Toyoda A."/>
            <person name="Takaki Y."/>
            <person name="Nishi S."/>
            <person name="Hori S."/>
            <person name="Arai W."/>
            <person name="Tsubouchi T."/>
            <person name="Morono Y."/>
            <person name="Uchiyama I."/>
            <person name="Ito T."/>
            <person name="Fujiyama A."/>
            <person name="Inagaki F."/>
            <person name="Takami H."/>
        </authorList>
    </citation>
    <scope>NUCLEOTIDE SEQUENCE</scope>
    <source>
        <strain evidence="2">Expedition CK06-06</strain>
    </source>
</reference>
<evidence type="ECO:0000313" key="2">
    <source>
        <dbReference type="EMBL" id="GAH71830.1"/>
    </source>
</evidence>
<dbReference type="InterPro" id="IPR017850">
    <property type="entry name" value="Alkaline_phosphatase_core_sf"/>
</dbReference>
<dbReference type="AlphaFoldDB" id="X1IRF6"/>
<keyword evidence="1" id="KW-0597">Phosphoprotein</keyword>
<dbReference type="EMBL" id="BARU01029861">
    <property type="protein sequence ID" value="GAH71830.1"/>
    <property type="molecule type" value="Genomic_DNA"/>
</dbReference>
<dbReference type="PANTHER" id="PTHR11596:SF5">
    <property type="entry name" value="ALKALINE PHOSPHATASE"/>
    <property type="match status" value="1"/>
</dbReference>
<evidence type="ECO:0008006" key="3">
    <source>
        <dbReference type="Google" id="ProtNLM"/>
    </source>
</evidence>
<dbReference type="InterPro" id="IPR001952">
    <property type="entry name" value="Alkaline_phosphatase"/>
</dbReference>
<dbReference type="GO" id="GO:0004035">
    <property type="term" value="F:alkaline phosphatase activity"/>
    <property type="evidence" value="ECO:0007669"/>
    <property type="project" value="TreeGrafter"/>
</dbReference>
<dbReference type="Pfam" id="PF00245">
    <property type="entry name" value="Alk_phosphatase"/>
    <property type="match status" value="1"/>
</dbReference>
<gene>
    <name evidence="2" type="ORF">S03H2_47451</name>
</gene>
<dbReference type="PANTHER" id="PTHR11596">
    <property type="entry name" value="ALKALINE PHOSPHATASE"/>
    <property type="match status" value="1"/>
</dbReference>
<proteinExistence type="predicted"/>
<evidence type="ECO:0000256" key="1">
    <source>
        <dbReference type="ARBA" id="ARBA00022553"/>
    </source>
</evidence>
<accession>X1IRF6</accession>
<protein>
    <recommendedName>
        <fullName evidence="3">Alkaline phosphatase</fullName>
    </recommendedName>
</protein>